<dbReference type="Gene3D" id="3.90.190.10">
    <property type="entry name" value="Protein tyrosine phosphatase superfamily"/>
    <property type="match status" value="1"/>
</dbReference>
<dbReference type="AlphaFoldDB" id="A0A7K0DHZ5"/>
<protein>
    <recommendedName>
        <fullName evidence="3">Tyrosine specific protein phosphatases domain-containing protein</fullName>
    </recommendedName>
</protein>
<gene>
    <name evidence="4" type="ORF">NRB56_08750</name>
</gene>
<feature type="region of interest" description="Disordered" evidence="2">
    <location>
        <begin position="1"/>
        <end position="29"/>
    </location>
</feature>
<evidence type="ECO:0000313" key="5">
    <source>
        <dbReference type="Proteomes" id="UP000431401"/>
    </source>
</evidence>
<accession>A0A7K0DHZ5</accession>
<dbReference type="GO" id="GO:0004721">
    <property type="term" value="F:phosphoprotein phosphatase activity"/>
    <property type="evidence" value="ECO:0007669"/>
    <property type="project" value="InterPro"/>
</dbReference>
<keyword evidence="5" id="KW-1185">Reference proteome</keyword>
<dbReference type="PROSITE" id="PS00383">
    <property type="entry name" value="TYR_PHOSPHATASE_1"/>
    <property type="match status" value="1"/>
</dbReference>
<dbReference type="PROSITE" id="PS50056">
    <property type="entry name" value="TYR_PHOSPHATASE_2"/>
    <property type="match status" value="1"/>
</dbReference>
<evidence type="ECO:0000256" key="1">
    <source>
        <dbReference type="ARBA" id="ARBA00009580"/>
    </source>
</evidence>
<dbReference type="SUPFAM" id="SSF52799">
    <property type="entry name" value="(Phosphotyrosine protein) phosphatases II"/>
    <property type="match status" value="1"/>
</dbReference>
<dbReference type="Proteomes" id="UP000431401">
    <property type="component" value="Unassembled WGS sequence"/>
</dbReference>
<evidence type="ECO:0000256" key="2">
    <source>
        <dbReference type="SAM" id="MobiDB-lite"/>
    </source>
</evidence>
<dbReference type="InterPro" id="IPR029021">
    <property type="entry name" value="Prot-tyrosine_phosphatase-like"/>
</dbReference>
<dbReference type="RefSeq" id="WP_194290721.1">
    <property type="nucleotide sequence ID" value="NZ_WEGI01000002.1"/>
</dbReference>
<dbReference type="PANTHER" id="PTHR31126">
    <property type="entry name" value="TYROSINE-PROTEIN PHOSPHATASE"/>
    <property type="match status" value="1"/>
</dbReference>
<dbReference type="EMBL" id="WEGI01000002">
    <property type="protein sequence ID" value="MQY25319.1"/>
    <property type="molecule type" value="Genomic_DNA"/>
</dbReference>
<dbReference type="PANTHER" id="PTHR31126:SF1">
    <property type="entry name" value="TYROSINE SPECIFIC PROTEIN PHOSPHATASES DOMAIN-CONTAINING PROTEIN"/>
    <property type="match status" value="1"/>
</dbReference>
<comment type="caution">
    <text evidence="4">The sequence shown here is derived from an EMBL/GenBank/DDBJ whole genome shotgun (WGS) entry which is preliminary data.</text>
</comment>
<name>A0A7K0DHZ5_9NOCA</name>
<feature type="domain" description="Tyrosine specific protein phosphatases" evidence="3">
    <location>
        <begin position="120"/>
        <end position="156"/>
    </location>
</feature>
<dbReference type="Pfam" id="PF13350">
    <property type="entry name" value="Y_phosphatase3"/>
    <property type="match status" value="1"/>
</dbReference>
<organism evidence="4 5">
    <name type="scientific">Nocardia aurantia</name>
    <dbReference type="NCBI Taxonomy" id="2585199"/>
    <lineage>
        <taxon>Bacteria</taxon>
        <taxon>Bacillati</taxon>
        <taxon>Actinomycetota</taxon>
        <taxon>Actinomycetes</taxon>
        <taxon>Mycobacteriales</taxon>
        <taxon>Nocardiaceae</taxon>
        <taxon>Nocardia</taxon>
    </lineage>
</organism>
<reference evidence="4 5" key="1">
    <citation type="submission" date="2019-10" db="EMBL/GenBank/DDBJ databases">
        <title>Nocardia macrotermitis sp. nov. and Nocardia aurantia sp. nov., isolated from the gut of fungus growing-termite Macrotermes natalensis.</title>
        <authorList>
            <person name="Benndorf R."/>
            <person name="Schwitalla J."/>
            <person name="Martin K."/>
            <person name="De Beer W."/>
            <person name="Kaster A.-K."/>
            <person name="Vollmers J."/>
            <person name="Poulsen M."/>
            <person name="Beemelmanns C."/>
        </authorList>
    </citation>
    <scope>NUCLEOTIDE SEQUENCE [LARGE SCALE GENOMIC DNA]</scope>
    <source>
        <strain evidence="4 5">RB56</strain>
    </source>
</reference>
<dbReference type="InterPro" id="IPR016130">
    <property type="entry name" value="Tyr_Pase_AS"/>
</dbReference>
<proteinExistence type="inferred from homology"/>
<evidence type="ECO:0000313" key="4">
    <source>
        <dbReference type="EMBL" id="MQY25319.1"/>
    </source>
</evidence>
<dbReference type="InterPro" id="IPR026893">
    <property type="entry name" value="Tyr/Ser_Pase_IphP-type"/>
</dbReference>
<evidence type="ECO:0000259" key="3">
    <source>
        <dbReference type="PROSITE" id="PS50056"/>
    </source>
</evidence>
<comment type="similarity">
    <text evidence="1">Belongs to the protein-tyrosine phosphatase family.</text>
</comment>
<dbReference type="InterPro" id="IPR000387">
    <property type="entry name" value="Tyr_Pase_dom"/>
</dbReference>
<sequence length="252" mass="27129">MREAMTGASGMVNARDLGGLRTTDGRQVRPRRVVRADSPTELDPAGLEHLVDHFGLRTVLDLRNVEEVSVDGCGELRDRVARYRNLPVHGPDRQRLDLTSVSPDGSMLHRYIGYLAESPDTIVAALTELADPGGLPALVHCAAGKDRTGVVVALLLGVIGVSEEEIIADYAETAANVDLLRARVGRARTAHARGTAVAELPDWVFAAEATTMRRFLEHMSAQHGGVVAWTTAAGLEPAVQQRLSEILLEPAH</sequence>